<keyword evidence="3" id="KW-1185">Reference proteome</keyword>
<evidence type="ECO:0000313" key="3">
    <source>
        <dbReference type="Proteomes" id="UP000652477"/>
    </source>
</evidence>
<dbReference type="Proteomes" id="UP000652477">
    <property type="component" value="Unassembled WGS sequence"/>
</dbReference>
<dbReference type="InterPro" id="IPR023896">
    <property type="entry name" value="LTA_DltD"/>
</dbReference>
<dbReference type="PANTHER" id="PTHR40039">
    <property type="entry name" value="PROTEIN DLTD"/>
    <property type="match status" value="1"/>
</dbReference>
<proteinExistence type="predicted"/>
<sequence>MKKQLIHGATILLGTIIIFMSMFLLINRYIDNEIEKMYTNYLEHEYGTKSNYVLEKSVDRDNLIILGSSELSSMVEQNPVNMFPNSDLEADVTIVGRAYVQSLLQSMNIATLGESAMTTEDPKTVAIVSLQWFQGDDIDIPGFLANFSELQFYTLMYNEKISFENKKYICERLLEILETTAEYEDVKIYSTLYGKDTTLNQVILTVLQPYYRLNYEMLKFRDKYELYNKMKSIEVMESSSEEVLEINWEKENEKAEQQGKMSCTNNPFYVEDEYYNTYIKDKVEELKNTGINVKFESKEREDFIHFLSICKDLGIKPYIIMMNTNGYYYDYIGINQDVRGELYDWVSEQCKKYDIDCLTLEEKEYEPYFMHDAMHLGWKGWLYVDYKISEYY</sequence>
<dbReference type="InterPro" id="IPR006998">
    <property type="entry name" value="DltD"/>
</dbReference>
<name>A0A923LG47_9FIRM</name>
<evidence type="ECO:0000313" key="2">
    <source>
        <dbReference type="EMBL" id="MBC5687537.1"/>
    </source>
</evidence>
<reference evidence="2" key="1">
    <citation type="submission" date="2020-08" db="EMBL/GenBank/DDBJ databases">
        <title>Genome public.</title>
        <authorList>
            <person name="Liu C."/>
            <person name="Sun Q."/>
        </authorList>
    </citation>
    <scope>NUCLEOTIDE SEQUENCE</scope>
    <source>
        <strain evidence="2">NSJ-55</strain>
    </source>
</reference>
<dbReference type="AlphaFoldDB" id="A0A923LG47"/>
<dbReference type="Pfam" id="PF04914">
    <property type="entry name" value="DltD"/>
    <property type="match status" value="1"/>
</dbReference>
<evidence type="ECO:0000256" key="1">
    <source>
        <dbReference type="SAM" id="Phobius"/>
    </source>
</evidence>
<dbReference type="NCBIfam" id="TIGR04092">
    <property type="entry name" value="LTA_DltD"/>
    <property type="match status" value="1"/>
</dbReference>
<keyword evidence="1" id="KW-0812">Transmembrane</keyword>
<dbReference type="PANTHER" id="PTHR40039:SF1">
    <property type="entry name" value="PROTEIN DLTD"/>
    <property type="match status" value="1"/>
</dbReference>
<dbReference type="RefSeq" id="WP_186874221.1">
    <property type="nucleotide sequence ID" value="NZ_JACOPF010000001.1"/>
</dbReference>
<keyword evidence="1" id="KW-0472">Membrane</keyword>
<accession>A0A923LG47</accession>
<feature type="transmembrane region" description="Helical" evidence="1">
    <location>
        <begin position="6"/>
        <end position="26"/>
    </location>
</feature>
<dbReference type="EMBL" id="JACOPF010000001">
    <property type="protein sequence ID" value="MBC5687537.1"/>
    <property type="molecule type" value="Genomic_DNA"/>
</dbReference>
<gene>
    <name evidence="2" type="primary">dltD</name>
    <name evidence="2" type="ORF">H8S37_01125</name>
</gene>
<organism evidence="2 3">
    <name type="scientific">Mediterraneibacter hominis</name>
    <dbReference type="NCBI Taxonomy" id="2763054"/>
    <lineage>
        <taxon>Bacteria</taxon>
        <taxon>Bacillati</taxon>
        <taxon>Bacillota</taxon>
        <taxon>Clostridia</taxon>
        <taxon>Lachnospirales</taxon>
        <taxon>Lachnospiraceae</taxon>
        <taxon>Mediterraneibacter</taxon>
    </lineage>
</organism>
<keyword evidence="1" id="KW-1133">Transmembrane helix</keyword>
<protein>
    <submittedName>
        <fullName evidence="2">D-alanyl-lipoteichoic acid biosynthesis protein DltD</fullName>
    </submittedName>
</protein>
<comment type="caution">
    <text evidence="2">The sequence shown here is derived from an EMBL/GenBank/DDBJ whole genome shotgun (WGS) entry which is preliminary data.</text>
</comment>